<dbReference type="AlphaFoldDB" id="A1D662"/>
<dbReference type="GeneID" id="4589551"/>
<accession>A1D662</accession>
<feature type="compositionally biased region" description="Low complexity" evidence="1">
    <location>
        <begin position="356"/>
        <end position="377"/>
    </location>
</feature>
<protein>
    <submittedName>
        <fullName evidence="2">Pyoverdine/dityrosine biosynthesis family protein, putative</fullName>
    </submittedName>
</protein>
<keyword evidence="3" id="KW-1185">Reference proteome</keyword>
<reference evidence="3" key="1">
    <citation type="journal article" date="2008" name="PLoS Genet.">
        <title>Genomic islands in the pathogenic filamentous fungus Aspergillus fumigatus.</title>
        <authorList>
            <person name="Fedorova N.D."/>
            <person name="Khaldi N."/>
            <person name="Joardar V.S."/>
            <person name="Maiti R."/>
            <person name="Amedeo P."/>
            <person name="Anderson M.J."/>
            <person name="Crabtree J."/>
            <person name="Silva J.C."/>
            <person name="Badger J.H."/>
            <person name="Albarraq A."/>
            <person name="Angiuoli S."/>
            <person name="Bussey H."/>
            <person name="Bowyer P."/>
            <person name="Cotty P.J."/>
            <person name="Dyer P.S."/>
            <person name="Egan A."/>
            <person name="Galens K."/>
            <person name="Fraser-Liggett C.M."/>
            <person name="Haas B.J."/>
            <person name="Inman J.M."/>
            <person name="Kent R."/>
            <person name="Lemieux S."/>
            <person name="Malavazi I."/>
            <person name="Orvis J."/>
            <person name="Roemer T."/>
            <person name="Ronning C.M."/>
            <person name="Sundaram J.P."/>
            <person name="Sutton G."/>
            <person name="Turner G."/>
            <person name="Venter J.C."/>
            <person name="White O.R."/>
            <person name="Whitty B.R."/>
            <person name="Youngman P."/>
            <person name="Wolfe K.H."/>
            <person name="Goldman G.H."/>
            <person name="Wortman J.R."/>
            <person name="Jiang B."/>
            <person name="Denning D.W."/>
            <person name="Nierman W.C."/>
        </authorList>
    </citation>
    <scope>NUCLEOTIDE SEQUENCE [LARGE SCALE GENOMIC DNA]</scope>
    <source>
        <strain evidence="3">ATCC 1020 / DSM 3700 / CBS 544.65 / FGSC A1164 / JCM 1740 / NRRL 181 / WB 181</strain>
    </source>
</reference>
<dbReference type="OMA" id="TWRYGSA"/>
<dbReference type="Pfam" id="PF05141">
    <property type="entry name" value="DIT1_PvcA"/>
    <property type="match status" value="1"/>
</dbReference>
<evidence type="ECO:0000313" key="2">
    <source>
        <dbReference type="EMBL" id="EAW21206.1"/>
    </source>
</evidence>
<evidence type="ECO:0000313" key="3">
    <source>
        <dbReference type="Proteomes" id="UP000006702"/>
    </source>
</evidence>
<organism evidence="2 3">
    <name type="scientific">Neosartorya fischeri (strain ATCC 1020 / DSM 3700 / CBS 544.65 / FGSC A1164 / JCM 1740 / NRRL 181 / WB 181)</name>
    <name type="common">Aspergillus fischerianus</name>
    <dbReference type="NCBI Taxonomy" id="331117"/>
    <lineage>
        <taxon>Eukaryota</taxon>
        <taxon>Fungi</taxon>
        <taxon>Dikarya</taxon>
        <taxon>Ascomycota</taxon>
        <taxon>Pezizomycotina</taxon>
        <taxon>Eurotiomycetes</taxon>
        <taxon>Eurotiomycetidae</taxon>
        <taxon>Eurotiales</taxon>
        <taxon>Aspergillaceae</taxon>
        <taxon>Aspergillus</taxon>
        <taxon>Aspergillus subgen. Fumigati</taxon>
    </lineage>
</organism>
<dbReference type="VEuPathDB" id="FungiDB:NFIA_063670"/>
<dbReference type="InterPro" id="IPR007817">
    <property type="entry name" value="Isocyanide_synthase_DIT1"/>
</dbReference>
<sequence>MSYKEAGISHLILDIILEYALNKFDPVQDRLQGAANNFLPIIERFVVAGTRIEACLPAFPFKSANKVYKVLGGLPDKAEELALDRLNTMCARVREVYSPGLQVTIISDGITYNDTWAYGEALRKMAAQKQYKYIVFSRIKDLLDIPLPEEMSEVVYVANCTTFRRLLLNKYERVDLDIDHEIASNPDTKLTYLGYRRFLESDLKYIFPRGAHRSAHSYKRDCKYLAKQMLIRGDAFAQAIRISFPNHLRLSIHESVAGTKLSISLLNTKTGFTTPWHCSVAQLADGQWISAPMGEFSKDDRLELVYADGRPSHFREKPREGDDFGISETTASYLQRPKRLSASEYLGGPFTSDPVSPGLSSPSTSSTSSCASMEGSAATTPETHSPPTFALSGLGIVAEDNSNNASVPYGKRLIPQIMDSLAAAEPERIVFSLTTFSGDSLEFRHISARAFANAVDKTAWWLYNQVGRPDFIQPVGYIGPHDLRHVLLTYACVKAGYAVSH</sequence>
<dbReference type="PANTHER" id="PTHR37285:SF5">
    <property type="entry name" value="SPORE WALL MATURATION PROTEIN DIT1"/>
    <property type="match status" value="1"/>
</dbReference>
<dbReference type="OrthoDB" id="429813at2759"/>
<dbReference type="InterPro" id="IPR042099">
    <property type="entry name" value="ANL_N_sf"/>
</dbReference>
<dbReference type="eggNOG" id="ENOG502QRI9">
    <property type="taxonomic scope" value="Eukaryota"/>
</dbReference>
<dbReference type="KEGG" id="nfi:NFIA_063670"/>
<dbReference type="EMBL" id="DS027690">
    <property type="protein sequence ID" value="EAW21206.1"/>
    <property type="molecule type" value="Genomic_DNA"/>
</dbReference>
<dbReference type="Proteomes" id="UP000006702">
    <property type="component" value="Unassembled WGS sequence"/>
</dbReference>
<gene>
    <name evidence="2" type="ORF">NFIA_063670</name>
</gene>
<dbReference type="RefSeq" id="XP_001263103.1">
    <property type="nucleotide sequence ID" value="XM_001263102.1"/>
</dbReference>
<feature type="region of interest" description="Disordered" evidence="1">
    <location>
        <begin position="345"/>
        <end position="385"/>
    </location>
</feature>
<dbReference type="HOGENOM" id="CLU_542876_0_0_1"/>
<proteinExistence type="predicted"/>
<name>A1D662_NEOFI</name>
<dbReference type="Gene3D" id="3.40.50.12780">
    <property type="entry name" value="N-terminal domain of ligase-like"/>
    <property type="match status" value="1"/>
</dbReference>
<dbReference type="PANTHER" id="PTHR37285">
    <property type="entry name" value="SPORE WALL MATURATION PROTEIN DIT1"/>
    <property type="match status" value="1"/>
</dbReference>
<evidence type="ECO:0000256" key="1">
    <source>
        <dbReference type="SAM" id="MobiDB-lite"/>
    </source>
</evidence>